<dbReference type="EMBL" id="BK014839">
    <property type="protein sequence ID" value="DAD78212.1"/>
    <property type="molecule type" value="Genomic_DNA"/>
</dbReference>
<accession>A0A8S5M7L5</accession>
<sequence length="33" mass="3616">MKVKDFVDVYQKGNGFLSAVIDGGETKSGFQHI</sequence>
<organism evidence="1">
    <name type="scientific">Siphoviridae sp. ctrgt10</name>
    <dbReference type="NCBI Taxonomy" id="2826479"/>
    <lineage>
        <taxon>Viruses</taxon>
        <taxon>Duplodnaviria</taxon>
        <taxon>Heunggongvirae</taxon>
        <taxon>Uroviricota</taxon>
        <taxon>Caudoviricetes</taxon>
    </lineage>
</organism>
<protein>
    <submittedName>
        <fullName evidence="1">Uncharacterized protein</fullName>
    </submittedName>
</protein>
<evidence type="ECO:0000313" key="1">
    <source>
        <dbReference type="EMBL" id="DAD78212.1"/>
    </source>
</evidence>
<reference evidence="1" key="1">
    <citation type="journal article" date="2021" name="Proc. Natl. Acad. Sci. U.S.A.">
        <title>A Catalog of Tens of Thousands of Viruses from Human Metagenomes Reveals Hidden Associations with Chronic Diseases.</title>
        <authorList>
            <person name="Tisza M.J."/>
            <person name="Buck C.B."/>
        </authorList>
    </citation>
    <scope>NUCLEOTIDE SEQUENCE</scope>
    <source>
        <strain evidence="1">Ctrgt10</strain>
    </source>
</reference>
<name>A0A8S5M7L5_9CAUD</name>
<proteinExistence type="predicted"/>